<dbReference type="GO" id="GO:0004842">
    <property type="term" value="F:ubiquitin-protein transferase activity"/>
    <property type="evidence" value="ECO:0007669"/>
    <property type="project" value="TreeGrafter"/>
</dbReference>
<accession>A0A1D8NCI4</accession>
<evidence type="ECO:0000256" key="1">
    <source>
        <dbReference type="SAM" id="MobiDB-lite"/>
    </source>
</evidence>
<dbReference type="EMBL" id="CP017555">
    <property type="protein sequence ID" value="AOW03349.1"/>
    <property type="molecule type" value="Genomic_DNA"/>
</dbReference>
<dbReference type="VEuPathDB" id="FungiDB:YALI0_C24299g"/>
<proteinExistence type="predicted"/>
<dbReference type="RefSeq" id="XP_502219.1">
    <property type="nucleotide sequence ID" value="XM_502219.1"/>
</dbReference>
<dbReference type="KEGG" id="yli:2909588"/>
<dbReference type="PANTHER" id="PTHR28042">
    <property type="entry name" value="E3 UBIQUITIN-PROTEIN LIGASE COMPLEX SLX5-SLX8 SUBUNIT SLX5"/>
    <property type="match status" value="1"/>
</dbReference>
<feature type="region of interest" description="Disordered" evidence="1">
    <location>
        <begin position="36"/>
        <end position="78"/>
    </location>
</feature>
<feature type="compositionally biased region" description="Acidic residues" evidence="1">
    <location>
        <begin position="62"/>
        <end position="78"/>
    </location>
</feature>
<evidence type="ECO:0000313" key="4">
    <source>
        <dbReference type="Proteomes" id="UP000182444"/>
    </source>
</evidence>
<dbReference type="GeneID" id="2909588"/>
<reference evidence="2 4" key="1">
    <citation type="journal article" date="2016" name="PLoS ONE">
        <title>Sequence Assembly of Yarrowia lipolytica Strain W29/CLIB89 Shows Transposable Element Diversity.</title>
        <authorList>
            <person name="Magnan C."/>
            <person name="Yu J."/>
            <person name="Chang I."/>
            <person name="Jahn E."/>
            <person name="Kanomata Y."/>
            <person name="Wu J."/>
            <person name="Zeller M."/>
            <person name="Oakes M."/>
            <person name="Baldi P."/>
            <person name="Sandmeyer S."/>
        </authorList>
    </citation>
    <scope>NUCLEOTIDE SEQUENCE [LARGE SCALE GENOMIC DNA]</scope>
    <source>
        <strain evidence="2">CLIB89</strain>
        <strain evidence="4">CLIB89(W29)</strain>
    </source>
</reference>
<evidence type="ECO:0000313" key="5">
    <source>
        <dbReference type="Proteomes" id="UP000256601"/>
    </source>
</evidence>
<reference evidence="3 5" key="2">
    <citation type="submission" date="2018-07" db="EMBL/GenBank/DDBJ databases">
        <title>Draft Genome Assemblies for Five Robust Yarrowia lipolytica Strains Exhibiting High Lipid Production and Pentose Sugar Utilization and Sugar Alcohol Secretion from Undetoxified Lignocellulosic Biomass Hydrolysates.</title>
        <authorList>
            <consortium name="DOE Joint Genome Institute"/>
            <person name="Walker C."/>
            <person name="Ryu S."/>
            <person name="Na H."/>
            <person name="Zane M."/>
            <person name="LaButti K."/>
            <person name="Lipzen A."/>
            <person name="Haridas S."/>
            <person name="Barry K."/>
            <person name="Grigoriev I.V."/>
            <person name="Quarterman J."/>
            <person name="Slininger P."/>
            <person name="Dien B."/>
            <person name="Trinh C.T."/>
        </authorList>
    </citation>
    <scope>NUCLEOTIDE SEQUENCE [LARGE SCALE GENOMIC DNA]</scope>
    <source>
        <strain evidence="3 5">YB392</strain>
    </source>
</reference>
<name>A0A1D8NCI4_YARLL</name>
<evidence type="ECO:0000313" key="2">
    <source>
        <dbReference type="EMBL" id="AOW03349.1"/>
    </source>
</evidence>
<dbReference type="Proteomes" id="UP000182444">
    <property type="component" value="Chromosome 1C"/>
</dbReference>
<dbReference type="OrthoDB" id="4090114at2759"/>
<dbReference type="PANTHER" id="PTHR28042:SF1">
    <property type="entry name" value="E3 UBIQUITIN-PROTEIN LIGASE COMPLEX SLX5-SLX8 SUBUNIT SLX5"/>
    <property type="match status" value="1"/>
</dbReference>
<sequence>MTPQRECDPITVLDDETEVVGSTDCIPEPASEDPFIVISSDEEDNTNTDTGNYRSRTPEIIDISDTERPDEPEEEEEDPRLNMERIFMNSFQQDQHEYLNNGFGFFRQPHYPVRAERNPGQPSFSPRQFAHYHHFISRLQGIPGLGFGGPNMREDPAFEEDLQRAMRASMEDSLSNFGPKKVSHPEPPTTTTEGYTRSVRKRQVVCCALCRSDLGVGIPPETKKPSKSSSPKKRKRFSRFSDLTDVERTLSKRMFFTKCGHVYCGLCVQFIKRRRTSRQKKEDKSNINVDCITDFKGRYVDTPFSLIDHCVVPGCKEKLPRSRGKFFKEMFT</sequence>
<dbReference type="InterPro" id="IPR038886">
    <property type="entry name" value="E3_SLX5/Rfp1"/>
</dbReference>
<dbReference type="AlphaFoldDB" id="A0A1D8NCI4"/>
<organism evidence="2 4">
    <name type="scientific">Yarrowia lipolytica</name>
    <name type="common">Candida lipolytica</name>
    <dbReference type="NCBI Taxonomy" id="4952"/>
    <lineage>
        <taxon>Eukaryota</taxon>
        <taxon>Fungi</taxon>
        <taxon>Dikarya</taxon>
        <taxon>Ascomycota</taxon>
        <taxon>Saccharomycotina</taxon>
        <taxon>Dipodascomycetes</taxon>
        <taxon>Dipodascales</taxon>
        <taxon>Dipodascales incertae sedis</taxon>
        <taxon>Yarrowia</taxon>
    </lineage>
</organism>
<evidence type="ECO:0000313" key="3">
    <source>
        <dbReference type="EMBL" id="RDW24402.1"/>
    </source>
</evidence>
<gene>
    <name evidence="3" type="ORF">B0I71DRAFT_134382</name>
    <name evidence="2" type="ORF">YALI1_C33332g</name>
</gene>
<dbReference type="VEuPathDB" id="FungiDB:YALI1_C33332g"/>
<dbReference type="GO" id="GO:0033768">
    <property type="term" value="C:SUMO-targeted ubiquitin ligase complex"/>
    <property type="evidence" value="ECO:0007669"/>
    <property type="project" value="TreeGrafter"/>
</dbReference>
<dbReference type="EMBL" id="KZ859036">
    <property type="protein sequence ID" value="RDW24402.1"/>
    <property type="molecule type" value="Genomic_DNA"/>
</dbReference>
<feature type="region of interest" description="Disordered" evidence="1">
    <location>
        <begin position="174"/>
        <end position="195"/>
    </location>
</feature>
<dbReference type="Proteomes" id="UP000256601">
    <property type="component" value="Unassembled WGS sequence"/>
</dbReference>
<protein>
    <submittedName>
        <fullName evidence="2">Uncharacterized protein</fullName>
    </submittedName>
</protein>